<feature type="region of interest" description="Disordered" evidence="1">
    <location>
        <begin position="1"/>
        <end position="27"/>
    </location>
</feature>
<evidence type="ECO:0000256" key="2">
    <source>
        <dbReference type="SAM" id="Phobius"/>
    </source>
</evidence>
<keyword evidence="2" id="KW-0472">Membrane</keyword>
<evidence type="ECO:0000313" key="3">
    <source>
        <dbReference type="EMBL" id="GAA1549169.1"/>
    </source>
</evidence>
<dbReference type="EMBL" id="BAAAOR010000052">
    <property type="protein sequence ID" value="GAA1549169.1"/>
    <property type="molecule type" value="Genomic_DNA"/>
</dbReference>
<accession>A0ABN2BXI6</accession>
<proteinExistence type="predicted"/>
<keyword evidence="2" id="KW-0812">Transmembrane</keyword>
<evidence type="ECO:0000256" key="1">
    <source>
        <dbReference type="SAM" id="MobiDB-lite"/>
    </source>
</evidence>
<feature type="transmembrane region" description="Helical" evidence="2">
    <location>
        <begin position="37"/>
        <end position="56"/>
    </location>
</feature>
<dbReference type="Proteomes" id="UP001500842">
    <property type="component" value="Unassembled WGS sequence"/>
</dbReference>
<protein>
    <submittedName>
        <fullName evidence="3">Uncharacterized protein</fullName>
    </submittedName>
</protein>
<keyword evidence="4" id="KW-1185">Reference proteome</keyword>
<gene>
    <name evidence="3" type="ORF">GCM10009788_58790</name>
</gene>
<keyword evidence="2" id="KW-1133">Transmembrane helix</keyword>
<name>A0ABN2BXI6_9ACTN</name>
<sequence length="74" mass="7741">MELRFGGNVHSTLGPSRGSSDPTLEGTTMKNLTRKTAFGIIALIAAAGVVAIPVSAEADTGWGWRVIPSHHQAK</sequence>
<feature type="compositionally biased region" description="Polar residues" evidence="1">
    <location>
        <begin position="9"/>
        <end position="27"/>
    </location>
</feature>
<comment type="caution">
    <text evidence="3">The sequence shown here is derived from an EMBL/GenBank/DDBJ whole genome shotgun (WGS) entry which is preliminary data.</text>
</comment>
<organism evidence="3 4">
    <name type="scientific">Nocardioides humi</name>
    <dbReference type="NCBI Taxonomy" id="449461"/>
    <lineage>
        <taxon>Bacteria</taxon>
        <taxon>Bacillati</taxon>
        <taxon>Actinomycetota</taxon>
        <taxon>Actinomycetes</taxon>
        <taxon>Propionibacteriales</taxon>
        <taxon>Nocardioidaceae</taxon>
        <taxon>Nocardioides</taxon>
    </lineage>
</organism>
<evidence type="ECO:0000313" key="4">
    <source>
        <dbReference type="Proteomes" id="UP001500842"/>
    </source>
</evidence>
<reference evidence="3 4" key="1">
    <citation type="journal article" date="2019" name="Int. J. Syst. Evol. Microbiol.">
        <title>The Global Catalogue of Microorganisms (GCM) 10K type strain sequencing project: providing services to taxonomists for standard genome sequencing and annotation.</title>
        <authorList>
            <consortium name="The Broad Institute Genomics Platform"/>
            <consortium name="The Broad Institute Genome Sequencing Center for Infectious Disease"/>
            <person name="Wu L."/>
            <person name="Ma J."/>
        </authorList>
    </citation>
    <scope>NUCLEOTIDE SEQUENCE [LARGE SCALE GENOMIC DNA]</scope>
    <source>
        <strain evidence="3 4">JCM 14942</strain>
    </source>
</reference>